<keyword evidence="2" id="KW-1185">Reference proteome</keyword>
<name>A0A934URH6_9BURK</name>
<evidence type="ECO:0000313" key="2">
    <source>
        <dbReference type="Proteomes" id="UP000617041"/>
    </source>
</evidence>
<comment type="caution">
    <text evidence="1">The sequence shown here is derived from an EMBL/GenBank/DDBJ whole genome shotgun (WGS) entry which is preliminary data.</text>
</comment>
<dbReference type="Proteomes" id="UP000617041">
    <property type="component" value="Unassembled WGS sequence"/>
</dbReference>
<dbReference type="RefSeq" id="WP_200788693.1">
    <property type="nucleotide sequence ID" value="NZ_JAEDAO010000001.1"/>
</dbReference>
<dbReference type="AlphaFoldDB" id="A0A934URH6"/>
<organism evidence="1 2">
    <name type="scientific">Ramlibacter algicola</name>
    <dbReference type="NCBI Taxonomy" id="2795217"/>
    <lineage>
        <taxon>Bacteria</taxon>
        <taxon>Pseudomonadati</taxon>
        <taxon>Pseudomonadota</taxon>
        <taxon>Betaproteobacteria</taxon>
        <taxon>Burkholderiales</taxon>
        <taxon>Comamonadaceae</taxon>
        <taxon>Ramlibacter</taxon>
    </lineage>
</organism>
<dbReference type="EMBL" id="JAEDAO010000001">
    <property type="protein sequence ID" value="MBK0393744.1"/>
    <property type="molecule type" value="Genomic_DNA"/>
</dbReference>
<evidence type="ECO:0000313" key="1">
    <source>
        <dbReference type="EMBL" id="MBK0393744.1"/>
    </source>
</evidence>
<gene>
    <name evidence="1" type="ORF">I8E28_14190</name>
</gene>
<protein>
    <submittedName>
        <fullName evidence="1">Uncharacterized protein</fullName>
    </submittedName>
</protein>
<proteinExistence type="predicted"/>
<sequence>MSASTPSRAAERSTEQRFQTLFDQAPFSVQLQLEAKGVTQHLRLAFAGEAVRLPAIHYDGGQAGFDHYLVKPADLDELARLVQHA</sequence>
<reference evidence="1" key="1">
    <citation type="submission" date="2020-12" db="EMBL/GenBank/DDBJ databases">
        <title>Ramlibacter sp. nov., isolated from a freshwater alga, Cryptomonas.</title>
        <authorList>
            <person name="Kim H.M."/>
            <person name="Jeon C.O."/>
        </authorList>
    </citation>
    <scope>NUCLEOTIDE SEQUENCE</scope>
    <source>
        <strain evidence="1">CrO1</strain>
    </source>
</reference>
<accession>A0A934URH6</accession>